<organism evidence="2 3">
    <name type="scientific">Dreissena polymorpha</name>
    <name type="common">Zebra mussel</name>
    <name type="synonym">Mytilus polymorpha</name>
    <dbReference type="NCBI Taxonomy" id="45954"/>
    <lineage>
        <taxon>Eukaryota</taxon>
        <taxon>Metazoa</taxon>
        <taxon>Spiralia</taxon>
        <taxon>Lophotrochozoa</taxon>
        <taxon>Mollusca</taxon>
        <taxon>Bivalvia</taxon>
        <taxon>Autobranchia</taxon>
        <taxon>Heteroconchia</taxon>
        <taxon>Euheterodonta</taxon>
        <taxon>Imparidentia</taxon>
        <taxon>Neoheterodontei</taxon>
        <taxon>Myida</taxon>
        <taxon>Dreissenoidea</taxon>
        <taxon>Dreissenidae</taxon>
        <taxon>Dreissena</taxon>
    </lineage>
</organism>
<reference evidence="2" key="1">
    <citation type="journal article" date="2019" name="bioRxiv">
        <title>The Genome of the Zebra Mussel, Dreissena polymorpha: A Resource for Invasive Species Research.</title>
        <authorList>
            <person name="McCartney M.A."/>
            <person name="Auch B."/>
            <person name="Kono T."/>
            <person name="Mallez S."/>
            <person name="Zhang Y."/>
            <person name="Obille A."/>
            <person name="Becker A."/>
            <person name="Abrahante J.E."/>
            <person name="Garbe J."/>
            <person name="Badalamenti J.P."/>
            <person name="Herman A."/>
            <person name="Mangelson H."/>
            <person name="Liachko I."/>
            <person name="Sullivan S."/>
            <person name="Sone E.D."/>
            <person name="Koren S."/>
            <person name="Silverstein K.A.T."/>
            <person name="Beckman K.B."/>
            <person name="Gohl D.M."/>
        </authorList>
    </citation>
    <scope>NUCLEOTIDE SEQUENCE</scope>
    <source>
        <strain evidence="2">Duluth1</strain>
        <tissue evidence="2">Whole animal</tissue>
    </source>
</reference>
<evidence type="ECO:0000313" key="3">
    <source>
        <dbReference type="Proteomes" id="UP000828390"/>
    </source>
</evidence>
<name>A0A9D4IEF8_DREPO</name>
<gene>
    <name evidence="2" type="ORF">DPMN_173693</name>
</gene>
<evidence type="ECO:0000256" key="1">
    <source>
        <dbReference type="SAM" id="MobiDB-lite"/>
    </source>
</evidence>
<dbReference type="EMBL" id="JAIWYP010000009">
    <property type="protein sequence ID" value="KAH3772356.1"/>
    <property type="molecule type" value="Genomic_DNA"/>
</dbReference>
<evidence type="ECO:0000313" key="2">
    <source>
        <dbReference type="EMBL" id="KAH3772356.1"/>
    </source>
</evidence>
<feature type="region of interest" description="Disordered" evidence="1">
    <location>
        <begin position="30"/>
        <end position="52"/>
    </location>
</feature>
<reference evidence="2" key="2">
    <citation type="submission" date="2020-11" db="EMBL/GenBank/DDBJ databases">
        <authorList>
            <person name="McCartney M.A."/>
            <person name="Auch B."/>
            <person name="Kono T."/>
            <person name="Mallez S."/>
            <person name="Becker A."/>
            <person name="Gohl D.M."/>
            <person name="Silverstein K.A.T."/>
            <person name="Koren S."/>
            <person name="Bechman K.B."/>
            <person name="Herman A."/>
            <person name="Abrahante J.E."/>
            <person name="Garbe J."/>
        </authorList>
    </citation>
    <scope>NUCLEOTIDE SEQUENCE</scope>
    <source>
        <strain evidence="2">Duluth1</strain>
        <tissue evidence="2">Whole animal</tissue>
    </source>
</reference>
<dbReference type="AlphaFoldDB" id="A0A9D4IEF8"/>
<comment type="caution">
    <text evidence="2">The sequence shown here is derived from an EMBL/GenBank/DDBJ whole genome shotgun (WGS) entry which is preliminary data.</text>
</comment>
<sequence length="136" mass="15517">MAKFKNDFRKKLFRDNKHLGTLGADKLLNETGNRDMEITKKTTKPTADSTVPHKKVAKKLTYDYQPSLYTEESSCEKQPTPVVMKSGLENKRYSSPNRRGMVSLLIILNRSCINNIDGNFLLLFCVHKRFGIMGCT</sequence>
<protein>
    <submittedName>
        <fullName evidence="2">Uncharacterized protein</fullName>
    </submittedName>
</protein>
<dbReference type="Proteomes" id="UP000828390">
    <property type="component" value="Unassembled WGS sequence"/>
</dbReference>
<keyword evidence="3" id="KW-1185">Reference proteome</keyword>
<proteinExistence type="predicted"/>
<accession>A0A9D4IEF8</accession>